<keyword evidence="4 6" id="KW-1133">Transmembrane helix</keyword>
<feature type="transmembrane region" description="Helical" evidence="6">
    <location>
        <begin position="6"/>
        <end position="30"/>
    </location>
</feature>
<feature type="transmembrane region" description="Helical" evidence="6">
    <location>
        <begin position="51"/>
        <end position="79"/>
    </location>
</feature>
<evidence type="ECO:0000313" key="8">
    <source>
        <dbReference type="Proteomes" id="UP000019384"/>
    </source>
</evidence>
<dbReference type="HOGENOM" id="CLU_058268_0_0_1"/>
<dbReference type="GO" id="GO:0097020">
    <property type="term" value="F:COPII receptor activity"/>
    <property type="evidence" value="ECO:0007669"/>
    <property type="project" value="EnsemblFungi"/>
</dbReference>
<evidence type="ECO:0000256" key="6">
    <source>
        <dbReference type="SAM" id="Phobius"/>
    </source>
</evidence>
<evidence type="ECO:0000256" key="2">
    <source>
        <dbReference type="ARBA" id="ARBA00008096"/>
    </source>
</evidence>
<comment type="similarity">
    <text evidence="2">Belongs to the SVP26 family.</text>
</comment>
<sequence length="228" mass="25962">MFVELLSIFGIVTGFILVVLAIASGLYYLSELVEENTEFTRRFLSRSINSIVVLLILLWIVDGFPFKLTLFSLATYYVYHLNMKTFPYINLTGPIFVSSCILVMLNHYLWFRYFSNPYIPSIEERLSPGYKPPHICSFPEVASFFGVCVWFVPFALFISLSANENTLPSNMQDLNRFGEGEGNKDDSESPRAKGVGLVKIVIGLVKERVTLVFRMLGYELDPTHGRII</sequence>
<gene>
    <name evidence="7" type="ORF">KUCA_T00001239001</name>
</gene>
<dbReference type="AlphaFoldDB" id="W6MKL3"/>
<dbReference type="GO" id="GO:0030134">
    <property type="term" value="C:COPII-coated ER to Golgi transport vesicle"/>
    <property type="evidence" value="ECO:0007669"/>
    <property type="project" value="EnsemblFungi"/>
</dbReference>
<evidence type="ECO:0000313" key="7">
    <source>
        <dbReference type="EMBL" id="CDK25272.1"/>
    </source>
</evidence>
<dbReference type="GO" id="GO:0005789">
    <property type="term" value="C:endoplasmic reticulum membrane"/>
    <property type="evidence" value="ECO:0007669"/>
    <property type="project" value="EnsemblFungi"/>
</dbReference>
<feature type="transmembrane region" description="Helical" evidence="6">
    <location>
        <begin position="141"/>
        <end position="162"/>
    </location>
</feature>
<dbReference type="RefSeq" id="XP_022457284.1">
    <property type="nucleotide sequence ID" value="XM_022605857.1"/>
</dbReference>
<dbReference type="GeneID" id="34518672"/>
<dbReference type="InterPro" id="IPR007277">
    <property type="entry name" value="Svp26/Tex261"/>
</dbReference>
<name>W6MKL3_9ASCO</name>
<comment type="subcellular location">
    <subcellularLocation>
        <location evidence="1">Membrane</location>
        <topology evidence="1">Multi-pass membrane protein</topology>
    </subcellularLocation>
</comment>
<dbReference type="STRING" id="1382522.W6MKL3"/>
<dbReference type="GO" id="GO:0031505">
    <property type="term" value="P:fungal-type cell wall organization"/>
    <property type="evidence" value="ECO:0007669"/>
    <property type="project" value="EnsemblFungi"/>
</dbReference>
<dbReference type="EMBL" id="HG793125">
    <property type="protein sequence ID" value="CDK25272.1"/>
    <property type="molecule type" value="Genomic_DNA"/>
</dbReference>
<evidence type="ECO:0000256" key="3">
    <source>
        <dbReference type="ARBA" id="ARBA00022692"/>
    </source>
</evidence>
<dbReference type="GO" id="GO:0045053">
    <property type="term" value="P:protein retention in Golgi apparatus"/>
    <property type="evidence" value="ECO:0007669"/>
    <property type="project" value="EnsemblFungi"/>
</dbReference>
<keyword evidence="8" id="KW-1185">Reference proteome</keyword>
<keyword evidence="5 6" id="KW-0472">Membrane</keyword>
<dbReference type="GO" id="GO:0090110">
    <property type="term" value="P:COPII-coated vesicle cargo loading"/>
    <property type="evidence" value="ECO:0007669"/>
    <property type="project" value="EnsemblFungi"/>
</dbReference>
<evidence type="ECO:0000256" key="4">
    <source>
        <dbReference type="ARBA" id="ARBA00022989"/>
    </source>
</evidence>
<accession>W6MKL3</accession>
<dbReference type="Pfam" id="PF04148">
    <property type="entry name" value="Erv26"/>
    <property type="match status" value="1"/>
</dbReference>
<evidence type="ECO:0000256" key="1">
    <source>
        <dbReference type="ARBA" id="ARBA00004141"/>
    </source>
</evidence>
<reference evidence="7" key="1">
    <citation type="submission" date="2013-12" db="EMBL/GenBank/DDBJ databases">
        <authorList>
            <person name="Genoscope - CEA"/>
        </authorList>
    </citation>
    <scope>NUCLEOTIDE SEQUENCE</scope>
    <source>
        <strain evidence="7">CBS 1993</strain>
    </source>
</reference>
<proteinExistence type="inferred from homology"/>
<evidence type="ECO:0000256" key="5">
    <source>
        <dbReference type="ARBA" id="ARBA00023136"/>
    </source>
</evidence>
<protein>
    <recommendedName>
        <fullName evidence="9">Protein SVP26</fullName>
    </recommendedName>
</protein>
<dbReference type="PANTHER" id="PTHR13144">
    <property type="entry name" value="TEX261 PROTEIN"/>
    <property type="match status" value="1"/>
</dbReference>
<keyword evidence="3 6" id="KW-0812">Transmembrane</keyword>
<feature type="transmembrane region" description="Helical" evidence="6">
    <location>
        <begin position="91"/>
        <end position="111"/>
    </location>
</feature>
<evidence type="ECO:0008006" key="9">
    <source>
        <dbReference type="Google" id="ProtNLM"/>
    </source>
</evidence>
<dbReference type="OrthoDB" id="28257at2759"/>
<organism evidence="7 8">
    <name type="scientific">Kuraishia capsulata CBS 1993</name>
    <dbReference type="NCBI Taxonomy" id="1382522"/>
    <lineage>
        <taxon>Eukaryota</taxon>
        <taxon>Fungi</taxon>
        <taxon>Dikarya</taxon>
        <taxon>Ascomycota</taxon>
        <taxon>Saccharomycotina</taxon>
        <taxon>Pichiomycetes</taxon>
        <taxon>Pichiales</taxon>
        <taxon>Pichiaceae</taxon>
        <taxon>Kuraishia</taxon>
    </lineage>
</organism>
<dbReference type="PANTHER" id="PTHR13144:SF0">
    <property type="entry name" value="PROTEIN TEX261"/>
    <property type="match status" value="1"/>
</dbReference>
<dbReference type="Proteomes" id="UP000019384">
    <property type="component" value="Unassembled WGS sequence"/>
</dbReference>
<reference evidence="7" key="2">
    <citation type="submission" date="2014-02" db="EMBL/GenBank/DDBJ databases">
        <title>Complete DNA sequence of /Kuraishia capsulata/ illustrates novel genomic features among budding yeasts (/Saccharomycotina/).</title>
        <authorList>
            <person name="Morales L."/>
            <person name="Noel B."/>
            <person name="Porcel B."/>
            <person name="Marcet-Houben M."/>
            <person name="Hullo M-F."/>
            <person name="Sacerdot C."/>
            <person name="Tekaia F."/>
            <person name="Leh-Louis V."/>
            <person name="Despons L."/>
            <person name="Khanna V."/>
            <person name="Aury J-M."/>
            <person name="Barbe V."/>
            <person name="Couloux A."/>
            <person name="Labadie K."/>
            <person name="Pelletier E."/>
            <person name="Souciet J-L."/>
            <person name="Boekhout T."/>
            <person name="Gabaldon T."/>
            <person name="Wincker P."/>
            <person name="Dujon B."/>
        </authorList>
    </citation>
    <scope>NUCLEOTIDE SEQUENCE</scope>
    <source>
        <strain evidence="7">CBS 1993</strain>
    </source>
</reference>
<dbReference type="GO" id="GO:0000139">
    <property type="term" value="C:Golgi membrane"/>
    <property type="evidence" value="ECO:0007669"/>
    <property type="project" value="EnsemblFungi"/>
</dbReference>